<proteinExistence type="predicted"/>
<dbReference type="AlphaFoldDB" id="A0AAD7ELP0"/>
<feature type="compositionally biased region" description="Basic residues" evidence="1">
    <location>
        <begin position="428"/>
        <end position="441"/>
    </location>
</feature>
<dbReference type="PANTHER" id="PTHR21456">
    <property type="entry name" value="FAMILY WITH SEQUENCE SIMILARITY 102"/>
    <property type="match status" value="1"/>
</dbReference>
<comment type="caution">
    <text evidence="3">The sequence shown here is derived from an EMBL/GenBank/DDBJ whole genome shotgun (WGS) entry which is preliminary data.</text>
</comment>
<evidence type="ECO:0000313" key="4">
    <source>
        <dbReference type="Proteomes" id="UP001218218"/>
    </source>
</evidence>
<feature type="region of interest" description="Disordered" evidence="1">
    <location>
        <begin position="370"/>
        <end position="449"/>
    </location>
</feature>
<gene>
    <name evidence="3" type="ORF">DFH08DRAFT_877137</name>
</gene>
<organism evidence="3 4">
    <name type="scientific">Mycena albidolilacea</name>
    <dbReference type="NCBI Taxonomy" id="1033008"/>
    <lineage>
        <taxon>Eukaryota</taxon>
        <taxon>Fungi</taxon>
        <taxon>Dikarya</taxon>
        <taxon>Basidiomycota</taxon>
        <taxon>Agaricomycotina</taxon>
        <taxon>Agaricomycetes</taxon>
        <taxon>Agaricomycetidae</taxon>
        <taxon>Agaricales</taxon>
        <taxon>Marasmiineae</taxon>
        <taxon>Mycenaceae</taxon>
        <taxon>Mycena</taxon>
    </lineage>
</organism>
<feature type="compositionally biased region" description="Low complexity" evidence="1">
    <location>
        <begin position="385"/>
        <end position="413"/>
    </location>
</feature>
<evidence type="ECO:0000256" key="1">
    <source>
        <dbReference type="SAM" id="MobiDB-lite"/>
    </source>
</evidence>
<feature type="region of interest" description="Disordered" evidence="1">
    <location>
        <begin position="280"/>
        <end position="303"/>
    </location>
</feature>
<dbReference type="Pfam" id="PF10358">
    <property type="entry name" value="NT-C2"/>
    <property type="match status" value="1"/>
</dbReference>
<dbReference type="InterPro" id="IPR019448">
    <property type="entry name" value="NT-C2"/>
</dbReference>
<sequence>MSSLTDDDAPAPRPSTGGLRAHLRQLVPRHALFQVSIQIHTLASVPLVRGEFGVKWKWKNTHRAPKGKERAPDPAERDPDGDADSFGSAEEPLFTADTIERSGQTVFLPLRDHAVTWDHPLSAVVQMSVDRTTHRLLPHPLRLKVVQRVIPGDPDAPQNPRLGVVELDLAQYADSSDVAAAGSGASNLNLSVPSKGTVTRRYLLLESKTNATLRLSVRVAPLSTSTSAPSLTYIAPPLPQGEILATASASLLSTRDEVYRTRPGALDLYAPLPLPLSAPSSAASSSSSLPTPPNSQNPALKNLPTPSFSVHLLPHASGPAGTASLIDALFNPAPVREPAEVGPFTRLVAPDSSSGSASASVISFPSRASSLLSDDHSASPPPPSFLALDPAAGATPAADRWWRPRTMSGPSRRGTGGSGNGDGDRSGSRSRSRSGRSRSRSRGPGGIGGALVGVGVAVAVV</sequence>
<dbReference type="PANTHER" id="PTHR21456:SF1">
    <property type="entry name" value="C2 NT-TYPE DOMAIN-CONTAINING PROTEIN"/>
    <property type="match status" value="1"/>
</dbReference>
<accession>A0AAD7ELP0</accession>
<name>A0AAD7ELP0_9AGAR</name>
<reference evidence="3" key="1">
    <citation type="submission" date="2023-03" db="EMBL/GenBank/DDBJ databases">
        <title>Massive genome expansion in bonnet fungi (Mycena s.s.) driven by repeated elements and novel gene families across ecological guilds.</title>
        <authorList>
            <consortium name="Lawrence Berkeley National Laboratory"/>
            <person name="Harder C.B."/>
            <person name="Miyauchi S."/>
            <person name="Viragh M."/>
            <person name="Kuo A."/>
            <person name="Thoen E."/>
            <person name="Andreopoulos B."/>
            <person name="Lu D."/>
            <person name="Skrede I."/>
            <person name="Drula E."/>
            <person name="Henrissat B."/>
            <person name="Morin E."/>
            <person name="Kohler A."/>
            <person name="Barry K."/>
            <person name="LaButti K."/>
            <person name="Morin E."/>
            <person name="Salamov A."/>
            <person name="Lipzen A."/>
            <person name="Mereny Z."/>
            <person name="Hegedus B."/>
            <person name="Baldrian P."/>
            <person name="Stursova M."/>
            <person name="Weitz H."/>
            <person name="Taylor A."/>
            <person name="Grigoriev I.V."/>
            <person name="Nagy L.G."/>
            <person name="Martin F."/>
            <person name="Kauserud H."/>
        </authorList>
    </citation>
    <scope>NUCLEOTIDE SEQUENCE</scope>
    <source>
        <strain evidence="3">CBHHK002</strain>
    </source>
</reference>
<protein>
    <submittedName>
        <fullName evidence="3">N-terminal C2 in EEIG1 and EHBP1 proteins-domain-containing protein</fullName>
    </submittedName>
</protein>
<dbReference type="InterPro" id="IPR039931">
    <property type="entry name" value="EEIG1/2-like"/>
</dbReference>
<keyword evidence="4" id="KW-1185">Reference proteome</keyword>
<evidence type="ECO:0000259" key="2">
    <source>
        <dbReference type="PROSITE" id="PS51840"/>
    </source>
</evidence>
<feature type="compositionally biased region" description="Low complexity" evidence="1">
    <location>
        <begin position="280"/>
        <end position="289"/>
    </location>
</feature>
<dbReference type="PROSITE" id="PS51840">
    <property type="entry name" value="C2_NT"/>
    <property type="match status" value="1"/>
</dbReference>
<feature type="domain" description="C2 NT-type" evidence="2">
    <location>
        <begin position="23"/>
        <end position="221"/>
    </location>
</feature>
<feature type="region of interest" description="Disordered" evidence="1">
    <location>
        <begin position="62"/>
        <end position="89"/>
    </location>
</feature>
<evidence type="ECO:0000313" key="3">
    <source>
        <dbReference type="EMBL" id="KAJ7337577.1"/>
    </source>
</evidence>
<dbReference type="EMBL" id="JARIHO010000029">
    <property type="protein sequence ID" value="KAJ7337577.1"/>
    <property type="molecule type" value="Genomic_DNA"/>
</dbReference>
<dbReference type="Proteomes" id="UP001218218">
    <property type="component" value="Unassembled WGS sequence"/>
</dbReference>
<feature type="compositionally biased region" description="Basic and acidic residues" evidence="1">
    <location>
        <begin position="66"/>
        <end position="80"/>
    </location>
</feature>